<dbReference type="InterPro" id="IPR001763">
    <property type="entry name" value="Rhodanese-like_dom"/>
</dbReference>
<dbReference type="InterPro" id="IPR013783">
    <property type="entry name" value="Ig-like_fold"/>
</dbReference>
<dbReference type="InterPro" id="IPR003594">
    <property type="entry name" value="HATPase_dom"/>
</dbReference>
<evidence type="ECO:0000256" key="6">
    <source>
        <dbReference type="ARBA" id="ARBA00023012"/>
    </source>
</evidence>
<dbReference type="Gene3D" id="3.40.50.2300">
    <property type="match status" value="1"/>
</dbReference>
<feature type="chain" id="PRO_5016588370" description="histidine kinase" evidence="8">
    <location>
        <begin position="25"/>
        <end position="1184"/>
    </location>
</feature>
<sequence>MLLGYCLTLALALAAPSVVAPASAIVPVAVSAKPLPTPQFRRYGTVNGLPSSNVQAAVQALDGAMWFGTDSGIARFDGVEFKVFAHVADDPGSLYGNDISSLLVDRHGQLWAGGVEAGLNRYDAMRGTFDHWGHDPADPSSLTSDAVWALASTADGYLWVGTSKGLDRMRADGHGFEHMSNTLLGDDPAAYGTVTSLYVDPQQRLWIASDNGVFRRDTDGQMHRVPQEGFALPIDFWSIDGDGDEVRIGAARGLLSVGKDGVARPVAPDRIPDTNVLSSIRDHAGRLWIGTRRGLFLQKSPTEPVIAVVNQPVLNGNLPGVAIWKIFSDREGGLWIALLDGGLAYLAPDWNNFSRFTHIPDDADSLRDSVATATAPSSDGKLWVGARAGRVDKLDPATGKVEHVLTLPRTDVASLLEDIPQRLWINMQGQLYRYAGGKLDKADPDLSHMQYPLEVKAGPGGKLYVRTNGEGIFRVDPDTLAVTPVPIEPANEKAKTGSQLGLNNGLLWYASNNGMLRLNARLDRFEPVRGMPGGRAVDAFDFNDDGLWIARSDGLEHYRYQGDGVVLDRRVDAAQGWPSVVASNLAVDSQGQVWIFVRNSLWRFDTESGRFNSLGLKDGLTSAEFVAGLSRMANGDIYGATVGGVFGFNPDRIQAHGAMPSLAIVGVSLRRKGVLRTQSLHEPIIQMGWQDRNLMIEARVFSYVNPAANRYRFRLNGFDADWVDSGNLGVRELTGLDHGDYTLDVMAAGADGVWGQLSTPLKIHVQAPPWARWWAWCTYALLASLLTWLTLRAWRRRLAQRHLVQLAEQRSTLAEQASAAKTQFLATLSHEIRTPMTGVLGMAELLLTTPLSPTQQEYTETMQRSGGLLLKLLNDALDLARIEAGRFELEPGPFDPRTLIHDVAQLERGVAQTKGLRFDVDIVGELPLWLLGDVVRIKQILLNLASNALKFTERGGVIVRARWYDDSESLLVSVCDTGLGIPEASQARLFQRFEQEDGPQRQAGSGLGLAICRELVGLMGGSIELESRIGHGSTFHVRLPLTKPSISPARTGRPTHTATAYTLRLLLVEDDMTVAAVICGLLKQQGHEVRHVVNGLSALAELAQDPFDAMLLDLDLPGVDGFQVARLVRQRETDNEHIPIIAVTARSGGDEDVRAREAGMDGLLRKPLTGEQLANVLRGIAVAA</sequence>
<dbReference type="SUPFAM" id="SSF50998">
    <property type="entry name" value="Quinoprotein alcohol dehydrogenase-like"/>
    <property type="match status" value="1"/>
</dbReference>
<dbReference type="RefSeq" id="WP_114844386.1">
    <property type="nucleotide sequence ID" value="NZ_JBHSPE010000001.1"/>
</dbReference>
<evidence type="ECO:0000259" key="10">
    <source>
        <dbReference type="PROSITE" id="PS50110"/>
    </source>
</evidence>
<evidence type="ECO:0000256" key="7">
    <source>
        <dbReference type="PROSITE-ProRule" id="PRU00169"/>
    </source>
</evidence>
<feature type="domain" description="Response regulatory" evidence="10">
    <location>
        <begin position="1064"/>
        <end position="1181"/>
    </location>
</feature>
<feature type="domain" description="Histidine kinase" evidence="9">
    <location>
        <begin position="827"/>
        <end position="1043"/>
    </location>
</feature>
<dbReference type="SMART" id="SM00448">
    <property type="entry name" value="REC"/>
    <property type="match status" value="1"/>
</dbReference>
<dbReference type="Gene3D" id="3.30.565.10">
    <property type="entry name" value="Histidine kinase-like ATPase, C-terminal domain"/>
    <property type="match status" value="1"/>
</dbReference>
<protein>
    <recommendedName>
        <fullName evidence="2">histidine kinase</fullName>
        <ecNumber evidence="2">2.7.13.3</ecNumber>
    </recommendedName>
</protein>
<dbReference type="Pfam" id="PF07494">
    <property type="entry name" value="Reg_prop"/>
    <property type="match status" value="1"/>
</dbReference>
<dbReference type="Pfam" id="PF07495">
    <property type="entry name" value="Y_Y_Y"/>
    <property type="match status" value="1"/>
</dbReference>
<dbReference type="PRINTS" id="PR00344">
    <property type="entry name" value="BCTRLSENSOR"/>
</dbReference>
<dbReference type="SUPFAM" id="SSF52172">
    <property type="entry name" value="CheY-like"/>
    <property type="match status" value="1"/>
</dbReference>
<evidence type="ECO:0000256" key="1">
    <source>
        <dbReference type="ARBA" id="ARBA00000085"/>
    </source>
</evidence>
<dbReference type="CDD" id="cd17546">
    <property type="entry name" value="REC_hyHK_CKI1_RcsC-like"/>
    <property type="match status" value="1"/>
</dbReference>
<keyword evidence="8" id="KW-0732">Signal</keyword>
<dbReference type="SMART" id="SM00388">
    <property type="entry name" value="HisKA"/>
    <property type="match status" value="1"/>
</dbReference>
<feature type="modified residue" description="4-aspartylphosphate" evidence="7">
    <location>
        <position position="1113"/>
    </location>
</feature>
<reference evidence="12 13" key="1">
    <citation type="submission" date="2018-07" db="EMBL/GenBank/DDBJ databases">
        <title>Dyella tabacisoli L4-6T, whole genome shotgun sequence.</title>
        <authorList>
            <person name="Zhou X.-K."/>
            <person name="Li W.-J."/>
            <person name="Duan Y.-Q."/>
        </authorList>
    </citation>
    <scope>NUCLEOTIDE SEQUENCE [LARGE SCALE GENOMIC DNA]</scope>
    <source>
        <strain evidence="12 13">L4-6</strain>
    </source>
</reference>
<evidence type="ECO:0000259" key="11">
    <source>
        <dbReference type="PROSITE" id="PS50206"/>
    </source>
</evidence>
<dbReference type="InterPro" id="IPR011110">
    <property type="entry name" value="Reg_prop"/>
</dbReference>
<dbReference type="EC" id="2.7.13.3" evidence="2"/>
<dbReference type="SMART" id="SM00387">
    <property type="entry name" value="HATPase_c"/>
    <property type="match status" value="1"/>
</dbReference>
<dbReference type="Pfam" id="PF00072">
    <property type="entry name" value="Response_reg"/>
    <property type="match status" value="1"/>
</dbReference>
<dbReference type="SUPFAM" id="SSF55874">
    <property type="entry name" value="ATPase domain of HSP90 chaperone/DNA topoisomerase II/histidine kinase"/>
    <property type="match status" value="1"/>
</dbReference>
<keyword evidence="4" id="KW-0808">Transferase</keyword>
<gene>
    <name evidence="12" type="ORF">DVJ77_04995</name>
</gene>
<dbReference type="EMBL" id="QQAH01000003">
    <property type="protein sequence ID" value="RDD82873.1"/>
    <property type="molecule type" value="Genomic_DNA"/>
</dbReference>
<dbReference type="GO" id="GO:0000155">
    <property type="term" value="F:phosphorelay sensor kinase activity"/>
    <property type="evidence" value="ECO:0007669"/>
    <property type="project" value="InterPro"/>
</dbReference>
<dbReference type="PROSITE" id="PS50110">
    <property type="entry name" value="RESPONSE_REGULATORY"/>
    <property type="match status" value="1"/>
</dbReference>
<dbReference type="Pfam" id="PF02518">
    <property type="entry name" value="HATPase_c"/>
    <property type="match status" value="1"/>
</dbReference>
<dbReference type="PANTHER" id="PTHR43047">
    <property type="entry name" value="TWO-COMPONENT HISTIDINE PROTEIN KINASE"/>
    <property type="match status" value="1"/>
</dbReference>
<proteinExistence type="predicted"/>
<dbReference type="InterPro" id="IPR003661">
    <property type="entry name" value="HisK_dim/P_dom"/>
</dbReference>
<evidence type="ECO:0000256" key="3">
    <source>
        <dbReference type="ARBA" id="ARBA00022553"/>
    </source>
</evidence>
<dbReference type="SUPFAM" id="SSF47384">
    <property type="entry name" value="Homodimeric domain of signal transducing histidine kinase"/>
    <property type="match status" value="1"/>
</dbReference>
<dbReference type="PROSITE" id="PS50206">
    <property type="entry name" value="RHODANESE_3"/>
    <property type="match status" value="1"/>
</dbReference>
<dbReference type="OrthoDB" id="176203at2"/>
<dbReference type="InterPro" id="IPR011006">
    <property type="entry name" value="CheY-like_superfamily"/>
</dbReference>
<evidence type="ECO:0000256" key="8">
    <source>
        <dbReference type="SAM" id="SignalP"/>
    </source>
</evidence>
<dbReference type="GO" id="GO:0009927">
    <property type="term" value="F:histidine phosphotransfer kinase activity"/>
    <property type="evidence" value="ECO:0007669"/>
    <property type="project" value="TreeGrafter"/>
</dbReference>
<evidence type="ECO:0000313" key="13">
    <source>
        <dbReference type="Proteomes" id="UP000253782"/>
    </source>
</evidence>
<dbReference type="Pfam" id="PF00512">
    <property type="entry name" value="HisKA"/>
    <property type="match status" value="1"/>
</dbReference>
<dbReference type="PROSITE" id="PS50109">
    <property type="entry name" value="HIS_KIN"/>
    <property type="match status" value="1"/>
</dbReference>
<dbReference type="Proteomes" id="UP000253782">
    <property type="component" value="Unassembled WGS sequence"/>
</dbReference>
<accession>A0A369URE8</accession>
<dbReference type="PANTHER" id="PTHR43047:SF72">
    <property type="entry name" value="OSMOSENSING HISTIDINE PROTEIN KINASE SLN1"/>
    <property type="match status" value="1"/>
</dbReference>
<dbReference type="CDD" id="cd00082">
    <property type="entry name" value="HisKA"/>
    <property type="match status" value="1"/>
</dbReference>
<organism evidence="12 13">
    <name type="scientific">Dyella tabacisoli</name>
    <dbReference type="NCBI Taxonomy" id="2282381"/>
    <lineage>
        <taxon>Bacteria</taxon>
        <taxon>Pseudomonadati</taxon>
        <taxon>Pseudomonadota</taxon>
        <taxon>Gammaproteobacteria</taxon>
        <taxon>Lysobacterales</taxon>
        <taxon>Rhodanobacteraceae</taxon>
        <taxon>Dyella</taxon>
    </lineage>
</organism>
<dbReference type="InterPro" id="IPR011123">
    <property type="entry name" value="Y_Y_Y"/>
</dbReference>
<evidence type="ECO:0000256" key="2">
    <source>
        <dbReference type="ARBA" id="ARBA00012438"/>
    </source>
</evidence>
<keyword evidence="5" id="KW-0418">Kinase</keyword>
<dbReference type="InterPro" id="IPR015943">
    <property type="entry name" value="WD40/YVTN_repeat-like_dom_sf"/>
</dbReference>
<keyword evidence="13" id="KW-1185">Reference proteome</keyword>
<dbReference type="CDD" id="cd16922">
    <property type="entry name" value="HATPase_EvgS-ArcB-TorS-like"/>
    <property type="match status" value="1"/>
</dbReference>
<dbReference type="InterPro" id="IPR004358">
    <property type="entry name" value="Sig_transdc_His_kin-like_C"/>
</dbReference>
<dbReference type="InterPro" id="IPR001789">
    <property type="entry name" value="Sig_transdc_resp-reg_receiver"/>
</dbReference>
<keyword evidence="3 7" id="KW-0597">Phosphoprotein</keyword>
<evidence type="ECO:0000259" key="9">
    <source>
        <dbReference type="PROSITE" id="PS50109"/>
    </source>
</evidence>
<comment type="catalytic activity">
    <reaction evidence="1">
        <text>ATP + protein L-histidine = ADP + protein N-phospho-L-histidine.</text>
        <dbReference type="EC" id="2.7.13.3"/>
    </reaction>
</comment>
<evidence type="ECO:0000256" key="5">
    <source>
        <dbReference type="ARBA" id="ARBA00022777"/>
    </source>
</evidence>
<keyword evidence="6" id="KW-0902">Two-component regulatory system</keyword>
<name>A0A369URE8_9GAMM</name>
<dbReference type="Gene3D" id="1.10.287.130">
    <property type="match status" value="1"/>
</dbReference>
<dbReference type="InterPro" id="IPR011047">
    <property type="entry name" value="Quinoprotein_ADH-like_sf"/>
</dbReference>
<feature type="domain" description="Rhodanese" evidence="11">
    <location>
        <begin position="1075"/>
        <end position="1108"/>
    </location>
</feature>
<feature type="signal peptide" evidence="8">
    <location>
        <begin position="1"/>
        <end position="24"/>
    </location>
</feature>
<comment type="caution">
    <text evidence="12">The sequence shown here is derived from an EMBL/GenBank/DDBJ whole genome shotgun (WGS) entry which is preliminary data.</text>
</comment>
<dbReference type="FunFam" id="3.30.565.10:FF:000010">
    <property type="entry name" value="Sensor histidine kinase RcsC"/>
    <property type="match status" value="1"/>
</dbReference>
<dbReference type="InterPro" id="IPR036097">
    <property type="entry name" value="HisK_dim/P_sf"/>
</dbReference>
<dbReference type="InterPro" id="IPR036890">
    <property type="entry name" value="HATPase_C_sf"/>
</dbReference>
<dbReference type="AlphaFoldDB" id="A0A369URE8"/>
<dbReference type="GO" id="GO:0005886">
    <property type="term" value="C:plasma membrane"/>
    <property type="evidence" value="ECO:0007669"/>
    <property type="project" value="TreeGrafter"/>
</dbReference>
<dbReference type="Gene3D" id="2.130.10.10">
    <property type="entry name" value="YVTN repeat-like/Quinoprotein amine dehydrogenase"/>
    <property type="match status" value="3"/>
</dbReference>
<dbReference type="Gene3D" id="2.60.40.10">
    <property type="entry name" value="Immunoglobulins"/>
    <property type="match status" value="1"/>
</dbReference>
<dbReference type="InterPro" id="IPR005467">
    <property type="entry name" value="His_kinase_dom"/>
</dbReference>
<evidence type="ECO:0000256" key="4">
    <source>
        <dbReference type="ARBA" id="ARBA00022679"/>
    </source>
</evidence>
<evidence type="ECO:0000313" key="12">
    <source>
        <dbReference type="EMBL" id="RDD82873.1"/>
    </source>
</evidence>